<gene>
    <name evidence="5" type="ORF">SAMN04489810_0195</name>
</gene>
<dbReference type="STRING" id="370764.SAMN04489810_0195"/>
<evidence type="ECO:0000256" key="1">
    <source>
        <dbReference type="ARBA" id="ARBA00023015"/>
    </source>
</evidence>
<name>A0A1G7U046_9MICO</name>
<dbReference type="InterPro" id="IPR036390">
    <property type="entry name" value="WH_DNA-bd_sf"/>
</dbReference>
<dbReference type="SUPFAM" id="SSF100950">
    <property type="entry name" value="NagB/RpiA/CoA transferase-like"/>
    <property type="match status" value="1"/>
</dbReference>
<dbReference type="InterPro" id="IPR001034">
    <property type="entry name" value="DeoR_HTH"/>
</dbReference>
<evidence type="ECO:0000256" key="2">
    <source>
        <dbReference type="ARBA" id="ARBA00023125"/>
    </source>
</evidence>
<evidence type="ECO:0000313" key="5">
    <source>
        <dbReference type="EMBL" id="SDG40130.1"/>
    </source>
</evidence>
<dbReference type="EMBL" id="LT629692">
    <property type="protein sequence ID" value="SDG40130.1"/>
    <property type="molecule type" value="Genomic_DNA"/>
</dbReference>
<dbReference type="PANTHER" id="PTHR30363:SF44">
    <property type="entry name" value="AGA OPERON TRANSCRIPTIONAL REPRESSOR-RELATED"/>
    <property type="match status" value="1"/>
</dbReference>
<dbReference type="InterPro" id="IPR036388">
    <property type="entry name" value="WH-like_DNA-bd_sf"/>
</dbReference>
<feature type="domain" description="HTH deoR-type" evidence="4">
    <location>
        <begin position="3"/>
        <end position="58"/>
    </location>
</feature>
<dbReference type="OrthoDB" id="7688673at2"/>
<dbReference type="PROSITE" id="PS51000">
    <property type="entry name" value="HTH_DEOR_2"/>
    <property type="match status" value="1"/>
</dbReference>
<dbReference type="InterPro" id="IPR037171">
    <property type="entry name" value="NagB/RpiA_transferase-like"/>
</dbReference>
<evidence type="ECO:0000313" key="6">
    <source>
        <dbReference type="Proteomes" id="UP000199009"/>
    </source>
</evidence>
<dbReference type="InterPro" id="IPR014036">
    <property type="entry name" value="DeoR-like_C"/>
</dbReference>
<proteinExistence type="predicted"/>
<dbReference type="Gene3D" id="3.40.50.1360">
    <property type="match status" value="1"/>
</dbReference>
<dbReference type="GO" id="GO:0003700">
    <property type="term" value="F:DNA-binding transcription factor activity"/>
    <property type="evidence" value="ECO:0007669"/>
    <property type="project" value="InterPro"/>
</dbReference>
<dbReference type="GO" id="GO:0003677">
    <property type="term" value="F:DNA binding"/>
    <property type="evidence" value="ECO:0007669"/>
    <property type="project" value="UniProtKB-KW"/>
</dbReference>
<dbReference type="InterPro" id="IPR018356">
    <property type="entry name" value="Tscrpt_reg_HTH_DeoR_CS"/>
</dbReference>
<dbReference type="PROSITE" id="PS00894">
    <property type="entry name" value="HTH_DEOR_1"/>
    <property type="match status" value="1"/>
</dbReference>
<organism evidence="5 6">
    <name type="scientific">Microbacterium pygmaeum</name>
    <dbReference type="NCBI Taxonomy" id="370764"/>
    <lineage>
        <taxon>Bacteria</taxon>
        <taxon>Bacillati</taxon>
        <taxon>Actinomycetota</taxon>
        <taxon>Actinomycetes</taxon>
        <taxon>Micrococcales</taxon>
        <taxon>Microbacteriaceae</taxon>
        <taxon>Microbacterium</taxon>
    </lineage>
</organism>
<dbReference type="PRINTS" id="PR00037">
    <property type="entry name" value="HTHLACR"/>
</dbReference>
<evidence type="ECO:0000259" key="4">
    <source>
        <dbReference type="PROSITE" id="PS51000"/>
    </source>
</evidence>
<reference evidence="5 6" key="1">
    <citation type="submission" date="2016-10" db="EMBL/GenBank/DDBJ databases">
        <authorList>
            <person name="de Groot N.N."/>
        </authorList>
    </citation>
    <scope>NUCLEOTIDE SEQUENCE [LARGE SCALE GENOMIC DNA]</scope>
    <source>
        <strain evidence="5 6">DSM 23142</strain>
    </source>
</reference>
<keyword evidence="2 5" id="KW-0238">DNA-binding</keyword>
<dbReference type="Pfam" id="PF08220">
    <property type="entry name" value="HTH_DeoR"/>
    <property type="match status" value="1"/>
</dbReference>
<dbReference type="RefSeq" id="WP_091485079.1">
    <property type="nucleotide sequence ID" value="NZ_LT629692.1"/>
</dbReference>
<protein>
    <submittedName>
        <fullName evidence="5">DNA-binding transcriptional regulator of sugar metabolism, DeoR/GlpR family</fullName>
    </submittedName>
</protein>
<accession>A0A1G7U046</accession>
<dbReference type="SMART" id="SM00420">
    <property type="entry name" value="HTH_DEOR"/>
    <property type="match status" value="1"/>
</dbReference>
<dbReference type="Proteomes" id="UP000199009">
    <property type="component" value="Chromosome I"/>
</dbReference>
<dbReference type="SMART" id="SM01134">
    <property type="entry name" value="DeoRC"/>
    <property type="match status" value="1"/>
</dbReference>
<sequence>MNRTDRWGRILETIAADGSVQVESLAETLDVSAATIRRDLDELAQQQMVVRTRGGAVSHSVSYDLPLRYKSSRQASEKQRIAAAAAELVADGSVVGINGGTTTTEVARALAARAGEPDLYGRSLTIVTNALNIASELAVRTNIKIVSTGGVPHPHSYELIGPYARHVLEQVHVDIAIVGVDAVDPVHGLTGHNEDESIINSLMVERARTVVVVADRTKLGMRSFSRICGIDAVDVLVTDDEASSELVDRFRSAGVRVICA</sequence>
<dbReference type="SUPFAM" id="SSF46785">
    <property type="entry name" value="Winged helix' DNA-binding domain"/>
    <property type="match status" value="1"/>
</dbReference>
<dbReference type="PANTHER" id="PTHR30363">
    <property type="entry name" value="HTH-TYPE TRANSCRIPTIONAL REGULATOR SRLR-RELATED"/>
    <property type="match status" value="1"/>
</dbReference>
<dbReference type="Pfam" id="PF00455">
    <property type="entry name" value="DeoRC"/>
    <property type="match status" value="1"/>
</dbReference>
<dbReference type="AlphaFoldDB" id="A0A1G7U046"/>
<evidence type="ECO:0000256" key="3">
    <source>
        <dbReference type="ARBA" id="ARBA00023163"/>
    </source>
</evidence>
<dbReference type="Gene3D" id="1.10.10.10">
    <property type="entry name" value="Winged helix-like DNA-binding domain superfamily/Winged helix DNA-binding domain"/>
    <property type="match status" value="1"/>
</dbReference>
<keyword evidence="3" id="KW-0804">Transcription</keyword>
<dbReference type="InterPro" id="IPR050313">
    <property type="entry name" value="Carb_Metab_HTH_regulators"/>
</dbReference>
<keyword evidence="1" id="KW-0805">Transcription regulation</keyword>
<keyword evidence="6" id="KW-1185">Reference proteome</keyword>